<evidence type="ECO:0000256" key="5">
    <source>
        <dbReference type="SAM" id="Phobius"/>
    </source>
</evidence>
<keyword evidence="2 5" id="KW-0812">Transmembrane</keyword>
<keyword evidence="4 5" id="KW-0472">Membrane</keyword>
<dbReference type="AlphaFoldDB" id="A0A0H4PJ46"/>
<keyword evidence="7" id="KW-1185">Reference proteome</keyword>
<evidence type="ECO:0000256" key="1">
    <source>
        <dbReference type="ARBA" id="ARBA00022475"/>
    </source>
</evidence>
<dbReference type="STRING" id="320787.CA2015_4826"/>
<accession>A0A0H4PJ46</accession>
<dbReference type="EMBL" id="CP012040">
    <property type="protein sequence ID" value="AKP54149.1"/>
    <property type="molecule type" value="Genomic_DNA"/>
</dbReference>
<keyword evidence="3 5" id="KW-1133">Transmembrane helix</keyword>
<dbReference type="RefSeq" id="WP_048644163.1">
    <property type="nucleotide sequence ID" value="NZ_CAXBGM010000100.1"/>
</dbReference>
<gene>
    <name evidence="6" type="ORF">CA2015_4826</name>
</gene>
<dbReference type="KEGG" id="camu:CA2015_4826"/>
<dbReference type="Proteomes" id="UP000036520">
    <property type="component" value="Chromosome"/>
</dbReference>
<feature type="transmembrane region" description="Helical" evidence="5">
    <location>
        <begin position="7"/>
        <end position="24"/>
    </location>
</feature>
<dbReference type="GO" id="GO:0005886">
    <property type="term" value="C:plasma membrane"/>
    <property type="evidence" value="ECO:0007669"/>
    <property type="project" value="InterPro"/>
</dbReference>
<feature type="transmembrane region" description="Helical" evidence="5">
    <location>
        <begin position="30"/>
        <end position="50"/>
    </location>
</feature>
<organism evidence="6 7">
    <name type="scientific">Cyclobacterium amurskyense</name>
    <dbReference type="NCBI Taxonomy" id="320787"/>
    <lineage>
        <taxon>Bacteria</taxon>
        <taxon>Pseudomonadati</taxon>
        <taxon>Bacteroidota</taxon>
        <taxon>Cytophagia</taxon>
        <taxon>Cytophagales</taxon>
        <taxon>Cyclobacteriaceae</taxon>
        <taxon>Cyclobacterium</taxon>
    </lineage>
</organism>
<name>A0A0H4PJ46_9BACT</name>
<reference evidence="6 7" key="1">
    <citation type="submission" date="2015-07" db="EMBL/GenBank/DDBJ databases">
        <authorList>
            <person name="Kim K.M."/>
        </authorList>
    </citation>
    <scope>NUCLEOTIDE SEQUENCE [LARGE SCALE GENOMIC DNA]</scope>
    <source>
        <strain evidence="6 7">KCTC 12363</strain>
    </source>
</reference>
<proteinExistence type="inferred from homology"/>
<evidence type="ECO:0000256" key="2">
    <source>
        <dbReference type="ARBA" id="ARBA00022692"/>
    </source>
</evidence>
<dbReference type="Pfam" id="PF07043">
    <property type="entry name" value="DUF1328"/>
    <property type="match status" value="1"/>
</dbReference>
<evidence type="ECO:0000313" key="7">
    <source>
        <dbReference type="Proteomes" id="UP000036520"/>
    </source>
</evidence>
<evidence type="ECO:0000256" key="4">
    <source>
        <dbReference type="ARBA" id="ARBA00023136"/>
    </source>
</evidence>
<dbReference type="HAMAP" id="MF_01361">
    <property type="entry name" value="UPF0391"/>
    <property type="match status" value="1"/>
</dbReference>
<dbReference type="OrthoDB" id="840200at2"/>
<sequence>MLKWTIIFFLSAILAAMYGFGGLAEGAEDVAKVMCFIFTGMVFGSLFSNFKRI</sequence>
<evidence type="ECO:0000256" key="3">
    <source>
        <dbReference type="ARBA" id="ARBA00022989"/>
    </source>
</evidence>
<protein>
    <submittedName>
        <fullName evidence="6">Membrane protein</fullName>
    </submittedName>
</protein>
<keyword evidence="1" id="KW-1003">Cell membrane</keyword>
<evidence type="ECO:0000313" key="6">
    <source>
        <dbReference type="EMBL" id="AKP54149.1"/>
    </source>
</evidence>
<dbReference type="InterPro" id="IPR009760">
    <property type="entry name" value="DUF1328"/>
</dbReference>